<protein>
    <submittedName>
        <fullName evidence="2">Putative sodium channel and clathrin linker 1 isoform X2</fullName>
    </submittedName>
</protein>
<dbReference type="GO" id="GO:0007098">
    <property type="term" value="P:centrosome cycle"/>
    <property type="evidence" value="ECO:0007669"/>
    <property type="project" value="InterPro"/>
</dbReference>
<dbReference type="InterPro" id="IPR038911">
    <property type="entry name" value="SCLT1"/>
</dbReference>
<dbReference type="InterPro" id="IPR031887">
    <property type="entry name" value="SDCCAG8"/>
</dbReference>
<comment type="caution">
    <text evidence="2">The sequence shown here is derived from an EMBL/GenBank/DDBJ whole genome shotgun (WGS) entry which is preliminary data.</text>
</comment>
<feature type="coiled-coil region" evidence="1">
    <location>
        <begin position="348"/>
        <end position="436"/>
    </location>
</feature>
<feature type="coiled-coil region" evidence="1">
    <location>
        <begin position="281"/>
        <end position="312"/>
    </location>
</feature>
<dbReference type="GO" id="GO:0060271">
    <property type="term" value="P:cilium assembly"/>
    <property type="evidence" value="ECO:0007669"/>
    <property type="project" value="TreeGrafter"/>
</dbReference>
<reference evidence="2 3" key="1">
    <citation type="journal article" date="2017" name="PLoS Biol.">
        <title>The sea cucumber genome provides insights into morphological evolution and visceral regeneration.</title>
        <authorList>
            <person name="Zhang X."/>
            <person name="Sun L."/>
            <person name="Yuan J."/>
            <person name="Sun Y."/>
            <person name="Gao Y."/>
            <person name="Zhang L."/>
            <person name="Li S."/>
            <person name="Dai H."/>
            <person name="Hamel J.F."/>
            <person name="Liu C."/>
            <person name="Yu Y."/>
            <person name="Liu S."/>
            <person name="Lin W."/>
            <person name="Guo K."/>
            <person name="Jin S."/>
            <person name="Xu P."/>
            <person name="Storey K.B."/>
            <person name="Huan P."/>
            <person name="Zhang T."/>
            <person name="Zhou Y."/>
            <person name="Zhang J."/>
            <person name="Lin C."/>
            <person name="Li X."/>
            <person name="Xing L."/>
            <person name="Huo D."/>
            <person name="Sun M."/>
            <person name="Wang L."/>
            <person name="Mercier A."/>
            <person name="Li F."/>
            <person name="Yang H."/>
            <person name="Xiang J."/>
        </authorList>
    </citation>
    <scope>NUCLEOTIDE SEQUENCE [LARGE SCALE GENOMIC DNA]</scope>
    <source>
        <strain evidence="2">Shaxun</strain>
        <tissue evidence="2">Muscle</tissue>
    </source>
</reference>
<feature type="coiled-coil region" evidence="1">
    <location>
        <begin position="173"/>
        <end position="221"/>
    </location>
</feature>
<proteinExistence type="predicted"/>
<dbReference type="STRING" id="307972.A0A2G8LLT0"/>
<dbReference type="EMBL" id="MRZV01000038">
    <property type="protein sequence ID" value="PIK61194.1"/>
    <property type="molecule type" value="Genomic_DNA"/>
</dbReference>
<dbReference type="OrthoDB" id="551053at2759"/>
<dbReference type="GO" id="GO:0045162">
    <property type="term" value="P:clustering of voltage-gated sodium channels"/>
    <property type="evidence" value="ECO:0007669"/>
    <property type="project" value="InterPro"/>
</dbReference>
<name>A0A2G8LLT0_STIJA</name>
<accession>A0A2G8LLT0</accession>
<keyword evidence="1" id="KW-0175">Coiled coil</keyword>
<dbReference type="GO" id="GO:0034220">
    <property type="term" value="P:monoatomic ion transmembrane transport"/>
    <property type="evidence" value="ECO:0007669"/>
    <property type="project" value="UniProtKB-KW"/>
</dbReference>
<feature type="coiled-coil region" evidence="1">
    <location>
        <begin position="78"/>
        <end position="144"/>
    </location>
</feature>
<sequence length="445" mass="51933">MPDLSTCYAKMRRLNAALSVYQEKYPPLSDEEQSELNKRSNYLPQLLTDQSILTPLILEYDSENRALRQQVNTYRVETEGLRTKVEKLAKENERLQTELKVTVEGQLEAMGWSGEINSSNDHLISQLQKQVSSLQEEKEAALDLWRTSSQQYEDINTKFREIRLTEQAEKLSQQALEDKAEQLLRKNGELMTTKQKLERANQHLQEIYNTHSKELADTREQLKITRTDKRTAEVKLAEMDHGKSLLEEKLYMKIKRADTFKRDSESTRSELKEVSLSLITLQEETGQISSENEALREARVELEQKVKSLHWKCAEADRREFEAVNQVRESIQMVENSLLEKDEALIREKQKVVEIERLQQVMENLLNEAGKRTRQEVDTVRKQCNMNIAKLMDEIQALENETGQKQAEIERLLREKRAVEEELENLTSLLRHETKDANSLIYDVP</sequence>
<evidence type="ECO:0000256" key="1">
    <source>
        <dbReference type="SAM" id="Coils"/>
    </source>
</evidence>
<dbReference type="PANTHER" id="PTHR35970">
    <property type="entry name" value="SODIUM CHANNEL AND CLATHRIN LINKER 1"/>
    <property type="match status" value="1"/>
</dbReference>
<keyword evidence="2" id="KW-0813">Transport</keyword>
<dbReference type="Pfam" id="PF15964">
    <property type="entry name" value="CCCAP"/>
    <property type="match status" value="1"/>
</dbReference>
<dbReference type="AlphaFoldDB" id="A0A2G8LLT0"/>
<keyword evidence="2" id="KW-0406">Ion transport</keyword>
<dbReference type="Proteomes" id="UP000230750">
    <property type="component" value="Unassembled WGS sequence"/>
</dbReference>
<dbReference type="SUPFAM" id="SSF75704">
    <property type="entry name" value="Mitotic arrest deficient-like 1, Mad1"/>
    <property type="match status" value="1"/>
</dbReference>
<evidence type="ECO:0000313" key="3">
    <source>
        <dbReference type="Proteomes" id="UP000230750"/>
    </source>
</evidence>
<dbReference type="GO" id="GO:0005814">
    <property type="term" value="C:centriole"/>
    <property type="evidence" value="ECO:0007669"/>
    <property type="project" value="TreeGrafter"/>
</dbReference>
<dbReference type="GO" id="GO:0005813">
    <property type="term" value="C:centrosome"/>
    <property type="evidence" value="ECO:0007669"/>
    <property type="project" value="InterPro"/>
</dbReference>
<keyword evidence="3" id="KW-1185">Reference proteome</keyword>
<dbReference type="PANTHER" id="PTHR35970:SF1">
    <property type="entry name" value="SODIUM CHANNEL AND CLATHRIN LINKER 1"/>
    <property type="match status" value="1"/>
</dbReference>
<keyword evidence="2" id="KW-0407">Ion channel</keyword>
<gene>
    <name evidence="2" type="ORF">BSL78_01837</name>
</gene>
<evidence type="ECO:0000313" key="2">
    <source>
        <dbReference type="EMBL" id="PIK61194.1"/>
    </source>
</evidence>
<organism evidence="2 3">
    <name type="scientific">Stichopus japonicus</name>
    <name type="common">Sea cucumber</name>
    <dbReference type="NCBI Taxonomy" id="307972"/>
    <lineage>
        <taxon>Eukaryota</taxon>
        <taxon>Metazoa</taxon>
        <taxon>Echinodermata</taxon>
        <taxon>Eleutherozoa</taxon>
        <taxon>Echinozoa</taxon>
        <taxon>Holothuroidea</taxon>
        <taxon>Aspidochirotacea</taxon>
        <taxon>Aspidochirotida</taxon>
        <taxon>Stichopodidae</taxon>
        <taxon>Apostichopus</taxon>
    </lineage>
</organism>